<dbReference type="Proteomes" id="UP000832011">
    <property type="component" value="Chromosome"/>
</dbReference>
<reference evidence="1 2" key="1">
    <citation type="journal article" date="2022" name="Res Sq">
        <title>Evolution of multicellular longitudinally dividing oral cavity symbionts (Neisseriaceae).</title>
        <authorList>
            <person name="Nyongesa S."/>
            <person name="Weber P."/>
            <person name="Bernet E."/>
            <person name="Pullido F."/>
            <person name="Nieckarz M."/>
            <person name="Delaby M."/>
            <person name="Nieves C."/>
            <person name="Viehboeck T."/>
            <person name="Krause N."/>
            <person name="Rivera-Millot A."/>
            <person name="Nakamura A."/>
            <person name="Vischer N."/>
            <person name="VanNieuwenhze M."/>
            <person name="Brun Y."/>
            <person name="Cava F."/>
            <person name="Bulgheresi S."/>
            <person name="Veyrier F."/>
        </authorList>
    </citation>
    <scope>NUCLEOTIDE SEQUENCE [LARGE SCALE GENOMIC DNA]</scope>
    <source>
        <strain evidence="1 2">SN4</strain>
    </source>
</reference>
<accession>A0ABY4DXH8</accession>
<dbReference type="Pfam" id="PF05930">
    <property type="entry name" value="Phage_AlpA"/>
    <property type="match status" value="1"/>
</dbReference>
<keyword evidence="2" id="KW-1185">Reference proteome</keyword>
<proteinExistence type="predicted"/>
<dbReference type="RefSeq" id="WP_058356715.1">
    <property type="nucleotide sequence ID" value="NZ_CABKVG010000009.1"/>
</dbReference>
<dbReference type="InterPro" id="IPR052931">
    <property type="entry name" value="Prophage_regulatory_activator"/>
</dbReference>
<dbReference type="EMBL" id="CP091511">
    <property type="protein sequence ID" value="UOO87845.1"/>
    <property type="molecule type" value="Genomic_DNA"/>
</dbReference>
<dbReference type="PANTHER" id="PTHR36154:SF1">
    <property type="entry name" value="DNA-BINDING TRANSCRIPTIONAL ACTIVATOR ALPA"/>
    <property type="match status" value="1"/>
</dbReference>
<dbReference type="InterPro" id="IPR010260">
    <property type="entry name" value="AlpA"/>
</dbReference>
<organism evidence="1 2">
    <name type="scientific">Vitreoscilla massiliensis</name>
    <dbReference type="NCBI Taxonomy" id="1689272"/>
    <lineage>
        <taxon>Bacteria</taxon>
        <taxon>Pseudomonadati</taxon>
        <taxon>Pseudomonadota</taxon>
        <taxon>Betaproteobacteria</taxon>
        <taxon>Neisseriales</taxon>
        <taxon>Neisseriaceae</taxon>
        <taxon>Vitreoscilla</taxon>
    </lineage>
</organism>
<name>A0ABY4DXH8_9NEIS</name>
<gene>
    <name evidence="1" type="ORF">LVJ82_10105</name>
</gene>
<dbReference type="PANTHER" id="PTHR36154">
    <property type="entry name" value="DNA-BINDING TRANSCRIPTIONAL ACTIVATOR ALPA"/>
    <property type="match status" value="1"/>
</dbReference>
<evidence type="ECO:0000313" key="2">
    <source>
        <dbReference type="Proteomes" id="UP000832011"/>
    </source>
</evidence>
<sequence length="74" mass="8294">MSDQKNEILRVKQVAHKMGISVSTVWCKVNPKNRRYDAAFPKPFKIADNATGWLASEVNNHIEKLASQRQGGGQ</sequence>
<protein>
    <submittedName>
        <fullName evidence="1">AlpA family phage regulatory protein</fullName>
    </submittedName>
</protein>
<evidence type="ECO:0000313" key="1">
    <source>
        <dbReference type="EMBL" id="UOO87845.1"/>
    </source>
</evidence>